<keyword evidence="4" id="KW-1185">Reference proteome</keyword>
<evidence type="ECO:0000313" key="4">
    <source>
        <dbReference type="Proteomes" id="UP000664844"/>
    </source>
</evidence>
<evidence type="ECO:0008006" key="5">
    <source>
        <dbReference type="Google" id="ProtNLM"/>
    </source>
</evidence>
<dbReference type="EMBL" id="JAFLQW010000037">
    <property type="protein sequence ID" value="MBO0347781.1"/>
    <property type="molecule type" value="Genomic_DNA"/>
</dbReference>
<feature type="region of interest" description="Disordered" evidence="1">
    <location>
        <begin position="82"/>
        <end position="117"/>
    </location>
</feature>
<organism evidence="3 4">
    <name type="scientific">Phormidium pseudopriestleyi FRX01</name>
    <dbReference type="NCBI Taxonomy" id="1759528"/>
    <lineage>
        <taxon>Bacteria</taxon>
        <taxon>Bacillati</taxon>
        <taxon>Cyanobacteriota</taxon>
        <taxon>Cyanophyceae</taxon>
        <taxon>Oscillatoriophycideae</taxon>
        <taxon>Oscillatoriales</taxon>
        <taxon>Oscillatoriaceae</taxon>
        <taxon>Phormidium</taxon>
    </lineage>
</organism>
<feature type="signal peptide" evidence="2">
    <location>
        <begin position="1"/>
        <end position="24"/>
    </location>
</feature>
<keyword evidence="2" id="KW-0732">Signal</keyword>
<comment type="caution">
    <text evidence="3">The sequence shown here is derived from an EMBL/GenBank/DDBJ whole genome shotgun (WGS) entry which is preliminary data.</text>
</comment>
<feature type="chain" id="PRO_5045913328" description="DUF4352 domain-containing protein" evidence="2">
    <location>
        <begin position="25"/>
        <end position="227"/>
    </location>
</feature>
<feature type="compositionally biased region" description="Polar residues" evidence="1">
    <location>
        <begin position="46"/>
        <end position="58"/>
    </location>
</feature>
<feature type="compositionally biased region" description="Basic and acidic residues" evidence="1">
    <location>
        <begin position="105"/>
        <end position="117"/>
    </location>
</feature>
<feature type="compositionally biased region" description="Low complexity" evidence="1">
    <location>
        <begin position="95"/>
        <end position="104"/>
    </location>
</feature>
<evidence type="ECO:0000256" key="1">
    <source>
        <dbReference type="SAM" id="MobiDB-lite"/>
    </source>
</evidence>
<proteinExistence type="predicted"/>
<feature type="region of interest" description="Disordered" evidence="1">
    <location>
        <begin position="40"/>
        <end position="63"/>
    </location>
</feature>
<feature type="region of interest" description="Disordered" evidence="1">
    <location>
        <begin position="169"/>
        <end position="189"/>
    </location>
</feature>
<accession>A0ABS3FKZ7</accession>
<reference evidence="3 4" key="1">
    <citation type="submission" date="2021-03" db="EMBL/GenBank/DDBJ databases">
        <title>Metabolic Capacity of the Antarctic Cyanobacterium Phormidium pseudopriestleyi that Sustains Oxygenic Photosynthesis in the Presence of Hydrogen Sulfide.</title>
        <authorList>
            <person name="Lumian J.E."/>
            <person name="Jungblut A.D."/>
            <person name="Dillon M.L."/>
            <person name="Hawes I."/>
            <person name="Doran P.T."/>
            <person name="Mackey T.J."/>
            <person name="Dick G.J."/>
            <person name="Grettenberger C.L."/>
            <person name="Sumner D.Y."/>
        </authorList>
    </citation>
    <scope>NUCLEOTIDE SEQUENCE [LARGE SCALE GENOMIC DNA]</scope>
    <source>
        <strain evidence="3 4">FRX01</strain>
    </source>
</reference>
<evidence type="ECO:0000256" key="2">
    <source>
        <dbReference type="SAM" id="SignalP"/>
    </source>
</evidence>
<gene>
    <name evidence="3" type="ORF">J0895_01385</name>
</gene>
<dbReference type="RefSeq" id="WP_207086357.1">
    <property type="nucleotide sequence ID" value="NZ_JAFLQW010000037.1"/>
</dbReference>
<protein>
    <recommendedName>
        <fullName evidence="5">DUF4352 domain-containing protein</fullName>
    </recommendedName>
</protein>
<name>A0ABS3FKZ7_9CYAN</name>
<evidence type="ECO:0000313" key="3">
    <source>
        <dbReference type="EMBL" id="MBO0347781.1"/>
    </source>
</evidence>
<sequence length="227" mass="24213">MKVNPTVVLTFLLLSMMFGAGALSASLGLELGKAALKEVTQPDVRPNTSGESNSPSTGKGQGLKLLKEDEVIKAVKARIAGKDVEPEPAQTKAVEPAAEQSAEAKAAEEPKKDERFPIATKDQDVSLEVTGVRRQGSSLVLDVSLKNNSSRSVQFLYSFLNVTDDKGRSLSATTEGLPGDLPPSDRSYSGTVSIPTALLENAQKLSLTLTDYPDQELELKMSEIPVQ</sequence>
<dbReference type="Proteomes" id="UP000664844">
    <property type="component" value="Unassembled WGS sequence"/>
</dbReference>